<dbReference type="OrthoDB" id="9802969at2"/>
<feature type="domain" description="Lactate/malate dehydrogenase C-terminal" evidence="12">
    <location>
        <begin position="159"/>
        <end position="326"/>
    </location>
</feature>
<evidence type="ECO:0000259" key="12">
    <source>
        <dbReference type="Pfam" id="PF02866"/>
    </source>
</evidence>
<evidence type="ECO:0000259" key="11">
    <source>
        <dbReference type="Pfam" id="PF00056"/>
    </source>
</evidence>
<sequence>MTLKPPIRIAVTGAAGQIAYAALFRIAGGIMLGRDQPVILQLLDLPHAQKALHGVIMEMHDCAFPLLLDVFATDDPEEAFKDADIAILIGARPRQQGMERSDLLNANAAIFKTQGEALNKVASRDVKVLVAGNPVNTNTYIAMKSAPDISKKNFSALMRLDHHRAVSQIAEKINRPVTSIEKMCVWGNHSPTMYADYRYATSNGDLVVDMIQDEAWYTDFYMPKIAKRGAAIIEARGASSAASAGNAIIYHLRDWILGTSGKWVTMGVASDGSYGIPEDVIFGFPVICENGNYQIVHGLDLSDTFSQQRIALTLRELLEERETVKELVKF</sequence>
<evidence type="ECO:0000256" key="1">
    <source>
        <dbReference type="ARBA" id="ARBA00003966"/>
    </source>
</evidence>
<dbReference type="AlphaFoldDB" id="A0A2P7U0V6"/>
<dbReference type="Pfam" id="PF00056">
    <property type="entry name" value="Ldh_1_N"/>
    <property type="match status" value="1"/>
</dbReference>
<dbReference type="SUPFAM" id="SSF51735">
    <property type="entry name" value="NAD(P)-binding Rossmann-fold domains"/>
    <property type="match status" value="1"/>
</dbReference>
<keyword evidence="5 7" id="KW-0560">Oxidoreductase</keyword>
<comment type="catalytic activity">
    <reaction evidence="7">
        <text>(S)-malate + NAD(+) = oxaloacetate + NADH + H(+)</text>
        <dbReference type="Rhea" id="RHEA:21432"/>
        <dbReference type="ChEBI" id="CHEBI:15378"/>
        <dbReference type="ChEBI" id="CHEBI:15589"/>
        <dbReference type="ChEBI" id="CHEBI:16452"/>
        <dbReference type="ChEBI" id="CHEBI:57540"/>
        <dbReference type="ChEBI" id="CHEBI:57945"/>
        <dbReference type="EC" id="1.1.1.37"/>
    </reaction>
</comment>
<keyword evidence="14" id="KW-1185">Reference proteome</keyword>
<dbReference type="NCBIfam" id="NF003916">
    <property type="entry name" value="PRK05442.1"/>
    <property type="match status" value="1"/>
</dbReference>
<feature type="binding site" evidence="7">
    <location>
        <position position="114"/>
    </location>
    <ligand>
        <name>NAD(+)</name>
        <dbReference type="ChEBI" id="CHEBI:57540"/>
    </ligand>
</feature>
<reference evidence="13 14" key="1">
    <citation type="submission" date="2018-03" db="EMBL/GenBank/DDBJ databases">
        <title>Neisseria weixii sp. nov., isolated from the intestinal contents of Tibetan Plateau pika (Ochotona curzoniae) in Yushu, Qinghai Province, China.</title>
        <authorList>
            <person name="Gui Z."/>
        </authorList>
    </citation>
    <scope>NUCLEOTIDE SEQUENCE [LARGE SCALE GENOMIC DNA]</scope>
    <source>
        <strain evidence="13 14">ATCC 51483</strain>
    </source>
</reference>
<dbReference type="Proteomes" id="UP000241868">
    <property type="component" value="Unassembled WGS sequence"/>
</dbReference>
<dbReference type="HAMAP" id="MF_01517">
    <property type="entry name" value="Malate_dehydrog_2"/>
    <property type="match status" value="1"/>
</dbReference>
<dbReference type="GO" id="GO:0006099">
    <property type="term" value="P:tricarboxylic acid cycle"/>
    <property type="evidence" value="ECO:0007669"/>
    <property type="project" value="UniProtKB-UniRule"/>
</dbReference>
<dbReference type="PANTHER" id="PTHR23382">
    <property type="entry name" value="MALATE DEHYDROGENASE"/>
    <property type="match status" value="1"/>
</dbReference>
<feature type="binding site" evidence="7 10">
    <location>
        <position position="107"/>
    </location>
    <ligand>
        <name>NAD(+)</name>
        <dbReference type="ChEBI" id="CHEBI:57540"/>
    </ligand>
</feature>
<feature type="binding site" evidence="10">
    <location>
        <position position="44"/>
    </location>
    <ligand>
        <name>NAD(+)</name>
        <dbReference type="ChEBI" id="CHEBI:57540"/>
    </ligand>
</feature>
<accession>A0A2P7U0V6</accession>
<dbReference type="InterPro" id="IPR022383">
    <property type="entry name" value="Lactate/malate_DH_C"/>
</dbReference>
<organism evidence="13 14">
    <name type="scientific">Neisseria iguanae</name>
    <dbReference type="NCBI Taxonomy" id="90242"/>
    <lineage>
        <taxon>Bacteria</taxon>
        <taxon>Pseudomonadati</taxon>
        <taxon>Pseudomonadota</taxon>
        <taxon>Betaproteobacteria</taxon>
        <taxon>Neisseriales</taxon>
        <taxon>Neisseriaceae</taxon>
        <taxon>Neisseria</taxon>
    </lineage>
</organism>
<dbReference type="InterPro" id="IPR036291">
    <property type="entry name" value="NAD(P)-bd_dom_sf"/>
</dbReference>
<dbReference type="FunFam" id="3.40.50.720:FF:000010">
    <property type="entry name" value="Malate dehydrogenase"/>
    <property type="match status" value="1"/>
</dbReference>
<dbReference type="CDD" id="cd01338">
    <property type="entry name" value="MDH_chloroplast-like"/>
    <property type="match status" value="1"/>
</dbReference>
<name>A0A2P7U0V6_9NEIS</name>
<dbReference type="EC" id="1.1.1.37" evidence="3 7"/>
<dbReference type="EMBL" id="PXYY01000022">
    <property type="protein sequence ID" value="PSJ80604.1"/>
    <property type="molecule type" value="Genomic_DNA"/>
</dbReference>
<gene>
    <name evidence="7" type="primary">mdh</name>
    <name evidence="13" type="ORF">C7N83_05105</name>
</gene>
<evidence type="ECO:0000256" key="8">
    <source>
        <dbReference type="PIRSR" id="PIRSR000102-1"/>
    </source>
</evidence>
<dbReference type="GO" id="GO:0030060">
    <property type="term" value="F:L-malate dehydrogenase (NAD+) activity"/>
    <property type="evidence" value="ECO:0007669"/>
    <property type="project" value="UniProtKB-UniRule"/>
</dbReference>
<feature type="domain" description="Lactate/malate dehydrogenase N-terminal" evidence="11">
    <location>
        <begin position="8"/>
        <end position="154"/>
    </location>
</feature>
<dbReference type="Gene3D" id="3.40.50.720">
    <property type="entry name" value="NAD(P)-binding Rossmann-like Domain"/>
    <property type="match status" value="1"/>
</dbReference>
<dbReference type="FunFam" id="3.90.110.10:FF:000002">
    <property type="entry name" value="Malate dehydrogenase"/>
    <property type="match status" value="1"/>
</dbReference>
<feature type="binding site" evidence="7">
    <location>
        <begin position="13"/>
        <end position="19"/>
    </location>
    <ligand>
        <name>NAD(+)</name>
        <dbReference type="ChEBI" id="CHEBI:57540"/>
    </ligand>
</feature>
<comment type="caution">
    <text evidence="13">The sequence shown here is derived from an EMBL/GenBank/DDBJ whole genome shotgun (WGS) entry which is preliminary data.</text>
</comment>
<feature type="binding site" evidence="7 9">
    <location>
        <position position="133"/>
    </location>
    <ligand>
        <name>substrate</name>
    </ligand>
</feature>
<evidence type="ECO:0000256" key="7">
    <source>
        <dbReference type="HAMAP-Rule" id="MF_01517"/>
    </source>
</evidence>
<feature type="binding site" evidence="7 9">
    <location>
        <position position="164"/>
    </location>
    <ligand>
        <name>substrate</name>
    </ligand>
</feature>
<evidence type="ECO:0000313" key="14">
    <source>
        <dbReference type="Proteomes" id="UP000241868"/>
    </source>
</evidence>
<dbReference type="InterPro" id="IPR001236">
    <property type="entry name" value="Lactate/malate_DH_N"/>
</dbReference>
<evidence type="ECO:0000256" key="10">
    <source>
        <dbReference type="PIRSR" id="PIRSR000102-3"/>
    </source>
</evidence>
<proteinExistence type="inferred from homology"/>
<evidence type="ECO:0000256" key="4">
    <source>
        <dbReference type="ARBA" id="ARBA00022532"/>
    </source>
</evidence>
<evidence type="ECO:0000256" key="9">
    <source>
        <dbReference type="PIRSR" id="PIRSR000102-2"/>
    </source>
</evidence>
<dbReference type="RefSeq" id="WP_106741109.1">
    <property type="nucleotide sequence ID" value="NZ_PXYY01000022.1"/>
</dbReference>
<dbReference type="GO" id="GO:0006108">
    <property type="term" value="P:malate metabolic process"/>
    <property type="evidence" value="ECO:0007669"/>
    <property type="project" value="InterPro"/>
</dbReference>
<dbReference type="Gene3D" id="3.90.110.10">
    <property type="entry name" value="Lactate dehydrogenase/glycoside hydrolase, family 4, C-terminal"/>
    <property type="match status" value="1"/>
</dbReference>
<dbReference type="NCBIfam" id="TIGR01759">
    <property type="entry name" value="MalateDH-SF1"/>
    <property type="match status" value="1"/>
</dbReference>
<dbReference type="InterPro" id="IPR010945">
    <property type="entry name" value="Malate_DH_type2"/>
</dbReference>
<evidence type="ECO:0000256" key="6">
    <source>
        <dbReference type="ARBA" id="ARBA00023027"/>
    </source>
</evidence>
<dbReference type="InterPro" id="IPR001557">
    <property type="entry name" value="L-lactate/malate_DH"/>
</dbReference>
<feature type="active site" description="Proton acceptor" evidence="7 8">
    <location>
        <position position="189"/>
    </location>
</feature>
<keyword evidence="4 7" id="KW-0816">Tricarboxylic acid cycle</keyword>
<evidence type="ECO:0000256" key="3">
    <source>
        <dbReference type="ARBA" id="ARBA00012995"/>
    </source>
</evidence>
<dbReference type="Pfam" id="PF02866">
    <property type="entry name" value="Ldh_1_C"/>
    <property type="match status" value="1"/>
</dbReference>
<protein>
    <recommendedName>
        <fullName evidence="3 7">Malate dehydrogenase</fullName>
        <ecNumber evidence="3 7">1.1.1.37</ecNumber>
    </recommendedName>
</protein>
<keyword evidence="6 7" id="KW-0520">NAD</keyword>
<dbReference type="PIRSF" id="PIRSF000102">
    <property type="entry name" value="Lac_mal_DH"/>
    <property type="match status" value="1"/>
</dbReference>
<comment type="caution">
    <text evidence="7">Lacks conserved residue(s) required for the propagation of feature annotation.</text>
</comment>
<evidence type="ECO:0000313" key="13">
    <source>
        <dbReference type="EMBL" id="PSJ80604.1"/>
    </source>
</evidence>
<dbReference type="InterPro" id="IPR015955">
    <property type="entry name" value="Lactate_DH/Glyco_Ohase_4_C"/>
</dbReference>
<feature type="binding site" evidence="7 9">
    <location>
        <position position="100"/>
    </location>
    <ligand>
        <name>substrate</name>
    </ligand>
</feature>
<evidence type="ECO:0000256" key="2">
    <source>
        <dbReference type="ARBA" id="ARBA00009613"/>
    </source>
</evidence>
<feature type="binding site" evidence="7 9">
    <location>
        <position position="94"/>
    </location>
    <ligand>
        <name>substrate</name>
    </ligand>
</feature>
<evidence type="ECO:0000256" key="5">
    <source>
        <dbReference type="ARBA" id="ARBA00023002"/>
    </source>
</evidence>
<comment type="function">
    <text evidence="1 7">Catalyzes the reversible oxidation of malate to oxaloacetate.</text>
</comment>
<comment type="similarity">
    <text evidence="2 7">Belongs to the LDH/MDH superfamily. MDH type 2 family.</text>
</comment>
<dbReference type="SUPFAM" id="SSF56327">
    <property type="entry name" value="LDH C-terminal domain-like"/>
    <property type="match status" value="1"/>
</dbReference>